<dbReference type="SUPFAM" id="SSF46689">
    <property type="entry name" value="Homeodomain-like"/>
    <property type="match status" value="2"/>
</dbReference>
<dbReference type="PANTHER" id="PTHR46796">
    <property type="entry name" value="HTH-TYPE TRANSCRIPTIONAL ACTIVATOR RHAS-RELATED"/>
    <property type="match status" value="1"/>
</dbReference>
<keyword evidence="3" id="KW-0804">Transcription</keyword>
<keyword evidence="2" id="KW-0238">DNA-binding</keyword>
<evidence type="ECO:0000313" key="5">
    <source>
        <dbReference type="Proteomes" id="UP000248627"/>
    </source>
</evidence>
<dbReference type="GO" id="GO:0043565">
    <property type="term" value="F:sequence-specific DNA binding"/>
    <property type="evidence" value="ECO:0007669"/>
    <property type="project" value="InterPro"/>
</dbReference>
<dbReference type="InterPro" id="IPR050204">
    <property type="entry name" value="AraC_XylS_family_regulators"/>
</dbReference>
<evidence type="ECO:0000256" key="2">
    <source>
        <dbReference type="ARBA" id="ARBA00023125"/>
    </source>
</evidence>
<proteinExistence type="predicted"/>
<dbReference type="InterPro" id="IPR018060">
    <property type="entry name" value="HTH_AraC"/>
</dbReference>
<dbReference type="SMART" id="SM00342">
    <property type="entry name" value="HTH_ARAC"/>
    <property type="match status" value="1"/>
</dbReference>
<dbReference type="AlphaFoldDB" id="A0A2W2DB96"/>
<dbReference type="PROSITE" id="PS01124">
    <property type="entry name" value="HTH_ARAC_FAMILY_2"/>
    <property type="match status" value="1"/>
</dbReference>
<organism evidence="4 5">
    <name type="scientific">Micromonospora endophytica</name>
    <dbReference type="NCBI Taxonomy" id="515350"/>
    <lineage>
        <taxon>Bacteria</taxon>
        <taxon>Bacillati</taxon>
        <taxon>Actinomycetota</taxon>
        <taxon>Actinomycetes</taxon>
        <taxon>Micromonosporales</taxon>
        <taxon>Micromonosporaceae</taxon>
        <taxon>Micromonospora</taxon>
    </lineage>
</organism>
<dbReference type="GO" id="GO:0003700">
    <property type="term" value="F:DNA-binding transcription factor activity"/>
    <property type="evidence" value="ECO:0007669"/>
    <property type="project" value="InterPro"/>
</dbReference>
<dbReference type="InterPro" id="IPR009057">
    <property type="entry name" value="Homeodomain-like_sf"/>
</dbReference>
<dbReference type="Pfam" id="PF12833">
    <property type="entry name" value="HTH_18"/>
    <property type="match status" value="1"/>
</dbReference>
<dbReference type="OrthoDB" id="9816011at2"/>
<accession>A0A2W2DB96</accession>
<dbReference type="Gene3D" id="1.10.10.60">
    <property type="entry name" value="Homeodomain-like"/>
    <property type="match status" value="2"/>
</dbReference>
<protein>
    <submittedName>
        <fullName evidence="4">Uncharacterized protein</fullName>
    </submittedName>
</protein>
<evidence type="ECO:0000256" key="3">
    <source>
        <dbReference type="ARBA" id="ARBA00023163"/>
    </source>
</evidence>
<evidence type="ECO:0000256" key="1">
    <source>
        <dbReference type="ARBA" id="ARBA00023015"/>
    </source>
</evidence>
<dbReference type="Proteomes" id="UP000248627">
    <property type="component" value="Unassembled WGS sequence"/>
</dbReference>
<dbReference type="RefSeq" id="WP_111242951.1">
    <property type="nucleotide sequence ID" value="NZ_AP023358.1"/>
</dbReference>
<keyword evidence="5" id="KW-1185">Reference proteome</keyword>
<dbReference type="PROSITE" id="PS00041">
    <property type="entry name" value="HTH_ARAC_FAMILY_1"/>
    <property type="match status" value="1"/>
</dbReference>
<dbReference type="InterPro" id="IPR018062">
    <property type="entry name" value="HTH_AraC-typ_CS"/>
</dbReference>
<keyword evidence="1" id="KW-0805">Transcription regulation</keyword>
<reference evidence="4 5" key="1">
    <citation type="submission" date="2018-01" db="EMBL/GenBank/DDBJ databases">
        <title>Draft genome sequence of Jishengella endophytica.</title>
        <authorList>
            <person name="Sahin N."/>
            <person name="Ay H."/>
            <person name="Saygin H."/>
        </authorList>
    </citation>
    <scope>NUCLEOTIDE SEQUENCE [LARGE SCALE GENOMIC DNA]</scope>
    <source>
        <strain evidence="4 5">DSM 45430</strain>
    </source>
</reference>
<gene>
    <name evidence="4" type="ORF">C1I93_09920</name>
</gene>
<comment type="caution">
    <text evidence="4">The sequence shown here is derived from an EMBL/GenBank/DDBJ whole genome shotgun (WGS) entry which is preliminary data.</text>
</comment>
<dbReference type="EMBL" id="POTX01000047">
    <property type="protein sequence ID" value="PZF98079.1"/>
    <property type="molecule type" value="Genomic_DNA"/>
</dbReference>
<evidence type="ECO:0000313" key="4">
    <source>
        <dbReference type="EMBL" id="PZF98079.1"/>
    </source>
</evidence>
<name>A0A2W2DB96_9ACTN</name>
<sequence length="305" mass="33884">MWHDTRLGHRGPREHTLTRVVRADQHRAVRRVVDTLRADLGTPRSLSEMAEIANLSSAYFNQVFGAIVGIPPSRYLTALRLEAAKRLLVESDLRVTDICFQVGYNSLGTFTSRFTQLVGMSPYQFRVLSRAPEWPSLPQLVSRTGRSFPPVYRSHKQIAVGAIRWSPVGALDSELDTTHDVEPRPIFVGLYRQAIPQGEPVAHTIALGSSTYTLPMVPDGRYHVFAVSFRWSTVPRANALLDAASGDVLVASGDRPLRVVGARFRNHVDLVMRPVQPTDPPLLTAVPHLLVRSKAPHPLLRRSAS</sequence>